<proteinExistence type="predicted"/>
<comment type="caution">
    <text evidence="1">The sequence shown here is derived from an EMBL/GenBank/DDBJ whole genome shotgun (WGS) entry which is preliminary data.</text>
</comment>
<dbReference type="Gene3D" id="3.40.50.1820">
    <property type="entry name" value="alpha/beta hydrolase"/>
    <property type="match status" value="1"/>
</dbReference>
<evidence type="ECO:0000313" key="2">
    <source>
        <dbReference type="Proteomes" id="UP001208570"/>
    </source>
</evidence>
<dbReference type="Proteomes" id="UP001208570">
    <property type="component" value="Unassembled WGS sequence"/>
</dbReference>
<dbReference type="PANTHER" id="PTHR13617">
    <property type="entry name" value="PROTEIN ABHD18"/>
    <property type="match status" value="1"/>
</dbReference>
<organism evidence="1 2">
    <name type="scientific">Paralvinella palmiformis</name>
    <dbReference type="NCBI Taxonomy" id="53620"/>
    <lineage>
        <taxon>Eukaryota</taxon>
        <taxon>Metazoa</taxon>
        <taxon>Spiralia</taxon>
        <taxon>Lophotrochozoa</taxon>
        <taxon>Annelida</taxon>
        <taxon>Polychaeta</taxon>
        <taxon>Sedentaria</taxon>
        <taxon>Canalipalpata</taxon>
        <taxon>Terebellida</taxon>
        <taxon>Terebelliformia</taxon>
        <taxon>Alvinellidae</taxon>
        <taxon>Paralvinella</taxon>
    </lineage>
</organism>
<evidence type="ECO:0008006" key="3">
    <source>
        <dbReference type="Google" id="ProtNLM"/>
    </source>
</evidence>
<dbReference type="InterPro" id="IPR029058">
    <property type="entry name" value="AB_hydrolase_fold"/>
</dbReference>
<accession>A0AAD9JQC0</accession>
<dbReference type="InterPro" id="IPR019149">
    <property type="entry name" value="ABHD18"/>
</dbReference>
<protein>
    <recommendedName>
        <fullName evidence="3">Protein ABHD18</fullName>
    </recommendedName>
</protein>
<sequence length="440" mass="49989">MKMSRLDYLYRRLLLTKFFVKGWGKPENLKRLFEFRKIISDREKCQHLVPADYPVHIDKVTVQNECKVLEGHFKSPFVDHLPGIMPKDVETAYFQMILPKKWNTKLKPVCVHLAGTGDHNFWRRRIFSARPLLKSGIASIILENPYYGMRKPKQQLRSSLHNVSDLFVMGGALVLESLALFHWCEREGYGPLGITGISMGGFMASLAATNWHKPLALIPCLSWSTASSVFTRGVMSGAIPWKLLQDQYKSDHQYQDEVTKLIVSPEDHYPESLDAMKNLQNQFCNEVGSNSHNGSVCSNMSNNDTNQHKDTSESVKKSAMFYSLNFHDLTTSVTISNLTDALKLPRVSSLFPTRPRATQNKNMQQEALAFMRGVMDECTHLGNFSCPVDPTLIIIIAARNDAYVPRDSVLSLEEIWPGAEVRYIDSGHIVSFLLKQDVFR</sequence>
<name>A0AAD9JQC0_9ANNE</name>
<reference evidence="1" key="1">
    <citation type="journal article" date="2023" name="Mol. Biol. Evol.">
        <title>Third-Generation Sequencing Reveals the Adaptive Role of the Epigenome in Three Deep-Sea Polychaetes.</title>
        <authorList>
            <person name="Perez M."/>
            <person name="Aroh O."/>
            <person name="Sun Y."/>
            <person name="Lan Y."/>
            <person name="Juniper S.K."/>
            <person name="Young C.R."/>
            <person name="Angers B."/>
            <person name="Qian P.Y."/>
        </authorList>
    </citation>
    <scope>NUCLEOTIDE SEQUENCE</scope>
    <source>
        <strain evidence="1">P08H-3</strain>
    </source>
</reference>
<gene>
    <name evidence="1" type="ORF">LSH36_191g02032</name>
</gene>
<dbReference type="Pfam" id="PF09752">
    <property type="entry name" value="ABHD18"/>
    <property type="match status" value="1"/>
</dbReference>
<dbReference type="AlphaFoldDB" id="A0AAD9JQC0"/>
<keyword evidence="2" id="KW-1185">Reference proteome</keyword>
<dbReference type="EMBL" id="JAODUP010000191">
    <property type="protein sequence ID" value="KAK2157443.1"/>
    <property type="molecule type" value="Genomic_DNA"/>
</dbReference>
<dbReference type="SUPFAM" id="SSF53474">
    <property type="entry name" value="alpha/beta-Hydrolases"/>
    <property type="match status" value="1"/>
</dbReference>
<evidence type="ECO:0000313" key="1">
    <source>
        <dbReference type="EMBL" id="KAK2157443.1"/>
    </source>
</evidence>
<dbReference type="PANTHER" id="PTHR13617:SF14">
    <property type="entry name" value="PROTEIN ABHD18"/>
    <property type="match status" value="1"/>
</dbReference>